<dbReference type="SUPFAM" id="SSF52058">
    <property type="entry name" value="L domain-like"/>
    <property type="match status" value="1"/>
</dbReference>
<dbReference type="EMBL" id="JAPFFF010000005">
    <property type="protein sequence ID" value="KAK8888669.1"/>
    <property type="molecule type" value="Genomic_DNA"/>
</dbReference>
<gene>
    <name evidence="1" type="ORF">M9Y10_033403</name>
</gene>
<sequence>MLIESLFIPSSVENLKRGWCKNTPNLTKIKISPANNHFLYIDQKIIVKDQETLVFARRDIEECTIPSFIKYINSYAFSNCNKLTTLYFTEDSQLRSIAAKAFFASTLRLMPIPVNVEELEDGWCCNTKYLTDVGLCSENKNFKYLDPDHKIIIGKSNNSEKVYDILSFASRDIYHAIIPPFIKHISSEAFSNCQKLESIEIPTNSELETIGKDSFCNTNINQIFIPKHVHTIGNCAFIDCEELKTVEFAENSELKTIGKKAFSSTKIESFLIPPSVKKIDSFTFYCCSKLNAIQFSECSELETIEKYAFSYSCIQFLTIPKSAKEIGNFAFYKCVQLITVNFEPLSEMKLIGNGAFSFLLIAKITIPKSVEKIDDYAFFKCRYLQEVLFEEGSNLTSIGEYAFSGVSIERFTILPHLVELSENWCCHTPHLADIEISPENEKFSFLDFERKIIVCKSTDGESDGTCEDIVIASRDIVEAFVPPFVQRICSGAFACESLKKVTFSEDSKMESIGESAFYNSSIECLSVPQKVAYIEDEAFSLCTELVAAEFLCDDCISFGKFCFNSCESLIVVSFPNAKKVMLLKQEFCDVLRSFQFFTCVYAEVVT</sequence>
<organism evidence="1 2">
    <name type="scientific">Tritrichomonas musculus</name>
    <dbReference type="NCBI Taxonomy" id="1915356"/>
    <lineage>
        <taxon>Eukaryota</taxon>
        <taxon>Metamonada</taxon>
        <taxon>Parabasalia</taxon>
        <taxon>Tritrichomonadida</taxon>
        <taxon>Tritrichomonadidae</taxon>
        <taxon>Tritrichomonas</taxon>
    </lineage>
</organism>
<dbReference type="InterPro" id="IPR032675">
    <property type="entry name" value="LRR_dom_sf"/>
</dbReference>
<reference evidence="1 2" key="1">
    <citation type="submission" date="2024-04" db="EMBL/GenBank/DDBJ databases">
        <title>Tritrichomonas musculus Genome.</title>
        <authorList>
            <person name="Alves-Ferreira E."/>
            <person name="Grigg M."/>
            <person name="Lorenzi H."/>
            <person name="Galac M."/>
        </authorList>
    </citation>
    <scope>NUCLEOTIDE SEQUENCE [LARGE SCALE GENOMIC DNA]</scope>
    <source>
        <strain evidence="1 2">EAF2021</strain>
    </source>
</reference>
<keyword evidence="2" id="KW-1185">Reference proteome</keyword>
<accession>A0ABR2KC08</accession>
<protein>
    <recommendedName>
        <fullName evidence="3">Surface antigen BspA-like</fullName>
    </recommendedName>
</protein>
<proteinExistence type="predicted"/>
<dbReference type="PANTHER" id="PTHR45661">
    <property type="entry name" value="SURFACE ANTIGEN"/>
    <property type="match status" value="1"/>
</dbReference>
<dbReference type="Proteomes" id="UP001470230">
    <property type="component" value="Unassembled WGS sequence"/>
</dbReference>
<evidence type="ECO:0000313" key="1">
    <source>
        <dbReference type="EMBL" id="KAK8888669.1"/>
    </source>
</evidence>
<dbReference type="InterPro" id="IPR026906">
    <property type="entry name" value="LRR_5"/>
</dbReference>
<dbReference type="Pfam" id="PF13306">
    <property type="entry name" value="LRR_5"/>
    <property type="match status" value="3"/>
</dbReference>
<dbReference type="InterPro" id="IPR053139">
    <property type="entry name" value="Surface_bspA-like"/>
</dbReference>
<name>A0ABR2KC08_9EUKA</name>
<evidence type="ECO:0008006" key="3">
    <source>
        <dbReference type="Google" id="ProtNLM"/>
    </source>
</evidence>
<dbReference type="Gene3D" id="3.80.10.10">
    <property type="entry name" value="Ribonuclease Inhibitor"/>
    <property type="match status" value="3"/>
</dbReference>
<dbReference type="PANTHER" id="PTHR45661:SF3">
    <property type="entry name" value="IG-LIKE DOMAIN-CONTAINING PROTEIN"/>
    <property type="match status" value="1"/>
</dbReference>
<comment type="caution">
    <text evidence="1">The sequence shown here is derived from an EMBL/GenBank/DDBJ whole genome shotgun (WGS) entry which is preliminary data.</text>
</comment>
<evidence type="ECO:0000313" key="2">
    <source>
        <dbReference type="Proteomes" id="UP001470230"/>
    </source>
</evidence>